<reference evidence="2 3" key="1">
    <citation type="submission" date="2010-12" db="EMBL/GenBank/DDBJ databases">
        <authorList>
            <person name="Muzny D."/>
            <person name="Qin X."/>
            <person name="Deng J."/>
            <person name="Jiang H."/>
            <person name="Liu Y."/>
            <person name="Qu J."/>
            <person name="Song X.-Z."/>
            <person name="Zhang L."/>
            <person name="Thornton R."/>
            <person name="Coyle M."/>
            <person name="Francisco L."/>
            <person name="Jackson L."/>
            <person name="Javaid M."/>
            <person name="Korchina V."/>
            <person name="Kovar C."/>
            <person name="Mata R."/>
            <person name="Mathew T."/>
            <person name="Ngo R."/>
            <person name="Nguyen L."/>
            <person name="Nguyen N."/>
            <person name="Okwuonu G."/>
            <person name="Ongeri F."/>
            <person name="Pham C."/>
            <person name="Simmons D."/>
            <person name="Wilczek-Boney K."/>
            <person name="Hale W."/>
            <person name="Jakkamsetti A."/>
            <person name="Pham P."/>
            <person name="Ruth R."/>
            <person name="San Lucas F."/>
            <person name="Warren J."/>
            <person name="Zhang J."/>
            <person name="Zhao Z."/>
            <person name="Zhou C."/>
            <person name="Zhu D."/>
            <person name="Lee S."/>
            <person name="Bess C."/>
            <person name="Blankenburg K."/>
            <person name="Forbes L."/>
            <person name="Fu Q."/>
            <person name="Gubbala S."/>
            <person name="Hirani K."/>
            <person name="Jayaseelan J.C."/>
            <person name="Lara F."/>
            <person name="Munidasa M."/>
            <person name="Palculict T."/>
            <person name="Patil S."/>
            <person name="Pu L.-L."/>
            <person name="Saada N."/>
            <person name="Tang L."/>
            <person name="Weissenberger G."/>
            <person name="Zhu Y."/>
            <person name="Hemphill L."/>
            <person name="Shang Y."/>
            <person name="Youmans B."/>
            <person name="Ayvaz T."/>
            <person name="Ross M."/>
            <person name="Santibanez J."/>
            <person name="Aqrawi P."/>
            <person name="Gross S."/>
            <person name="Joshi V."/>
            <person name="Fowler G."/>
            <person name="Nazareth L."/>
            <person name="Reid J."/>
            <person name="Worley K."/>
            <person name="Petrosino J."/>
            <person name="Highlander S."/>
            <person name="Gibbs R."/>
        </authorList>
    </citation>
    <scope>NUCLEOTIDE SEQUENCE [LARGE SCALE GENOMIC DNA]</scope>
    <source>
        <strain evidence="2 3">DSM 3986</strain>
    </source>
</reference>
<dbReference type="HOGENOM" id="CLU_831039_0_0_9"/>
<evidence type="ECO:0000313" key="2">
    <source>
        <dbReference type="EMBL" id="EFU75608.1"/>
    </source>
</evidence>
<keyword evidence="1" id="KW-0812">Transmembrane</keyword>
<evidence type="ECO:0000256" key="1">
    <source>
        <dbReference type="SAM" id="Phobius"/>
    </source>
</evidence>
<protein>
    <submittedName>
        <fullName evidence="2">Uncharacterized protein</fullName>
    </submittedName>
</protein>
<keyword evidence="1" id="KW-1133">Transmembrane helix</keyword>
<dbReference type="AlphaFoldDB" id="E6LR87"/>
<keyword evidence="1" id="KW-0472">Membrane</keyword>
<dbReference type="RefSeq" id="WP_008752233.1">
    <property type="nucleotide sequence ID" value="NZ_GL622296.1"/>
</dbReference>
<evidence type="ECO:0000313" key="3">
    <source>
        <dbReference type="Proteomes" id="UP000003434"/>
    </source>
</evidence>
<sequence>MKRDIQISVILIFSLCIVIYITNWNNSKENRKYREFQENVRVHDLKNAEDLPNYITWGIKNKFRASGISSDKRSYYTIQDIDSGSEESEVTYMLTVPEEYAVEVNLEMVSKRELDLTEGKSGDFVIEREMDEFVASVFDLETGELLNTIYIDKIFKMHDLNVMPVDCTGFATCNYKDKPCLAFDVKDIATTLDDVYDNSKKTIYIDLKSGELFEEKYEDLRIQIENKNKDNFVLMKKINSLMAENKRNSDSHSSEERYSVENLGFWEGYRKIHLTDVYNTIENNEKINYMFPDLKENYKKISDEYHKDFSLDIVLSGNPSDDEIIDIIESDILK</sequence>
<accession>E6LR87</accession>
<dbReference type="Proteomes" id="UP000003434">
    <property type="component" value="Unassembled WGS sequence"/>
</dbReference>
<proteinExistence type="predicted"/>
<name>E6LR87_9FIRM</name>
<dbReference type="EMBL" id="AEPW01000096">
    <property type="protein sequence ID" value="EFU75608.1"/>
    <property type="molecule type" value="Genomic_DNA"/>
</dbReference>
<organism evidence="2 3">
    <name type="scientific">Lachnoanaerobaculum saburreum DSM 3986</name>
    <dbReference type="NCBI Taxonomy" id="887325"/>
    <lineage>
        <taxon>Bacteria</taxon>
        <taxon>Bacillati</taxon>
        <taxon>Bacillota</taxon>
        <taxon>Clostridia</taxon>
        <taxon>Lachnospirales</taxon>
        <taxon>Lachnospiraceae</taxon>
        <taxon>Lachnoanaerobaculum</taxon>
    </lineage>
</organism>
<feature type="transmembrane region" description="Helical" evidence="1">
    <location>
        <begin position="6"/>
        <end position="24"/>
    </location>
</feature>
<dbReference type="eggNOG" id="ENOG5033XYB">
    <property type="taxonomic scope" value="Bacteria"/>
</dbReference>
<gene>
    <name evidence="2" type="ORF">HMPREF0381_2472</name>
</gene>
<comment type="caution">
    <text evidence="2">The sequence shown here is derived from an EMBL/GenBank/DDBJ whole genome shotgun (WGS) entry which is preliminary data.</text>
</comment>